<feature type="domain" description="MI" evidence="6">
    <location>
        <begin position="636"/>
        <end position="749"/>
    </location>
</feature>
<dbReference type="InterPro" id="IPR003890">
    <property type="entry name" value="MIF4G-like_typ-3"/>
</dbReference>
<dbReference type="PANTHER" id="PTHR18034:SF4">
    <property type="entry name" value="NUCLEOLAR MIF4G DOMAIN-CONTAINING PROTEIN 1"/>
    <property type="match status" value="1"/>
</dbReference>
<dbReference type="Pfam" id="PF02854">
    <property type="entry name" value="MIF4G"/>
    <property type="match status" value="1"/>
</dbReference>
<dbReference type="GeneID" id="119631683"/>
<evidence type="ECO:0000313" key="7">
    <source>
        <dbReference type="Proteomes" id="UP000092443"/>
    </source>
</evidence>
<feature type="coiled-coil region" evidence="4">
    <location>
        <begin position="128"/>
        <end position="174"/>
    </location>
</feature>
<evidence type="ECO:0000259" key="6">
    <source>
        <dbReference type="PROSITE" id="PS51366"/>
    </source>
</evidence>
<keyword evidence="4" id="KW-0175">Coiled coil</keyword>
<dbReference type="KEGG" id="gfs:119631683"/>
<dbReference type="AlphaFoldDB" id="A0A8U0W4D3"/>
<feature type="compositionally biased region" description="Basic and acidic residues" evidence="5">
    <location>
        <begin position="220"/>
        <end position="231"/>
    </location>
</feature>
<dbReference type="PROSITE" id="PS51366">
    <property type="entry name" value="MI"/>
    <property type="match status" value="1"/>
</dbReference>
<dbReference type="InterPro" id="IPR016024">
    <property type="entry name" value="ARM-type_fold"/>
</dbReference>
<dbReference type="RefSeq" id="XP_037880038.1">
    <property type="nucleotide sequence ID" value="XM_038024110.1"/>
</dbReference>
<dbReference type="GO" id="GO:0042274">
    <property type="term" value="P:ribosomal small subunit biogenesis"/>
    <property type="evidence" value="ECO:0007669"/>
    <property type="project" value="TreeGrafter"/>
</dbReference>
<keyword evidence="7" id="KW-1185">Reference proteome</keyword>
<dbReference type="Gene3D" id="1.25.40.180">
    <property type="match status" value="1"/>
</dbReference>
<organism evidence="7 8">
    <name type="scientific">Glossina fuscipes</name>
    <dbReference type="NCBI Taxonomy" id="7396"/>
    <lineage>
        <taxon>Eukaryota</taxon>
        <taxon>Metazoa</taxon>
        <taxon>Ecdysozoa</taxon>
        <taxon>Arthropoda</taxon>
        <taxon>Hexapoda</taxon>
        <taxon>Insecta</taxon>
        <taxon>Pterygota</taxon>
        <taxon>Neoptera</taxon>
        <taxon>Endopterygota</taxon>
        <taxon>Diptera</taxon>
        <taxon>Brachycera</taxon>
        <taxon>Muscomorpha</taxon>
        <taxon>Hippoboscoidea</taxon>
        <taxon>Glossinidae</taxon>
        <taxon>Glossina</taxon>
    </lineage>
</organism>
<feature type="region of interest" description="Disordered" evidence="5">
    <location>
        <begin position="100"/>
        <end position="125"/>
    </location>
</feature>
<dbReference type="FunFam" id="1.25.40.180:FF:000032">
    <property type="entry name" value="Nucleolar MIF4G domain-containing protein 1"/>
    <property type="match status" value="1"/>
</dbReference>
<dbReference type="SMART" id="SM00544">
    <property type="entry name" value="MA3"/>
    <property type="match status" value="1"/>
</dbReference>
<evidence type="ECO:0000256" key="2">
    <source>
        <dbReference type="ARBA" id="ARBA00006856"/>
    </source>
</evidence>
<gene>
    <name evidence="8" type="primary">LOC119631683</name>
</gene>
<name>A0A8U0W4D3_9MUSC</name>
<evidence type="ECO:0000256" key="3">
    <source>
        <dbReference type="ARBA" id="ARBA00023242"/>
    </source>
</evidence>
<evidence type="ECO:0000256" key="4">
    <source>
        <dbReference type="SAM" id="Coils"/>
    </source>
</evidence>
<dbReference type="Proteomes" id="UP000092443">
    <property type="component" value="Unplaced"/>
</dbReference>
<protein>
    <submittedName>
        <fullName evidence="8">Nucleolar MIF4G domain-containing protein 1 homolog</fullName>
    </submittedName>
</protein>
<proteinExistence type="inferred from homology"/>
<evidence type="ECO:0000256" key="1">
    <source>
        <dbReference type="ARBA" id="ARBA00004604"/>
    </source>
</evidence>
<comment type="subcellular location">
    <subcellularLocation>
        <location evidence="1">Nucleus</location>
        <location evidence="1">Nucleolus</location>
    </subcellularLocation>
</comment>
<dbReference type="GO" id="GO:0005730">
    <property type="term" value="C:nucleolus"/>
    <property type="evidence" value="ECO:0007669"/>
    <property type="project" value="UniProtKB-SubCell"/>
</dbReference>
<reference evidence="8" key="1">
    <citation type="submission" date="2025-08" db="UniProtKB">
        <authorList>
            <consortium name="RefSeq"/>
        </authorList>
    </citation>
    <scope>IDENTIFICATION</scope>
    <source>
        <tissue evidence="8">Whole body pupa</tissue>
    </source>
</reference>
<dbReference type="Pfam" id="PF02847">
    <property type="entry name" value="MA3"/>
    <property type="match status" value="1"/>
</dbReference>
<feature type="region of interest" description="Disordered" evidence="5">
    <location>
        <begin position="208"/>
        <end position="238"/>
    </location>
</feature>
<sequence>MVKVHKKKLKIKSFPIKLTRKEIRKQKKIEKKENKRLFFSNNEPEIARKILLVNGKQQRDNKKQAKTKAAESLAMKANFERVDLPTDEILNSDFSNGEAHSRWSHVAKQSQDEKDLHRKKPKASTVGRLDIEEQHRRELKRKSNLESEARKRRIKQLKLENEEEDKLITKLEKKLKLNKTKCKKRLVRKIFSDGLDFALELCFDDEDEQSKKPRASQDTNKSKLFTERSWSDEEQDEERFNTTFGNADDVGSERYNNCVGNEAEESDSCCDIYTCKDEEELEEKHQEDIYGRKRDKDGNIIKDLQQNARKYIPPHQRGTTSAKIDKKESELLDGLHRQCKGLLNRLSETNLYKISVAFEKLYMNNSRSHMNETLNKLLQSVLIGRVLSNERLVQEHMVLLAYLHAHIGSEVGAYFLQIFIEKFDQLLKESDDFSIEDKRLNNILLILSYMYVLKIFEYNLFLQIIERLSGQLSEKTIECLLLIFQSVGFKLRKDDPSAFKQMMLDVRSKISAAPLELKENLRLKFMVDILNAVKNNNVRKIPKFDPEMHENLRKKLKAMLRNDKYVTTLNIALDDLLKANSVGKWWIVGSAWSNDINEISNVEKSKANDMRKDSNGKERFSEKLLALAKQQKMNTEERRNIFCIIMSADDCMDAFEILRLSIKDQRSIAYVIIHCCLNEKSSNPYYAHLALKFCLYDRKYQLAFQFASWDRISDIDALNTAQLRNLAQFLQHLILHGGLQLSTLKVIDFLQLNKRNFVLMRDICKHLLLTKDEQKLYQSFEVLAKNDKLRHFKQNMSLFLHHFLLKEQGNTLKLSDEQFDLMKQRIEYIDKLLVYVDL</sequence>
<dbReference type="PANTHER" id="PTHR18034">
    <property type="entry name" value="CELL CYCLE CONTROL PROTEIN CWF22-RELATED"/>
    <property type="match status" value="1"/>
</dbReference>
<dbReference type="InterPro" id="IPR050781">
    <property type="entry name" value="CWC22_splicing_factor"/>
</dbReference>
<accession>A0A8U0W4D3</accession>
<evidence type="ECO:0000313" key="8">
    <source>
        <dbReference type="RefSeq" id="XP_037880038.1"/>
    </source>
</evidence>
<dbReference type="SUPFAM" id="SSF48371">
    <property type="entry name" value="ARM repeat"/>
    <property type="match status" value="1"/>
</dbReference>
<dbReference type="InterPro" id="IPR003891">
    <property type="entry name" value="Initiation_fac_eIF4g_MI"/>
</dbReference>
<dbReference type="GO" id="GO:0003723">
    <property type="term" value="F:RNA binding"/>
    <property type="evidence" value="ECO:0007669"/>
    <property type="project" value="InterPro"/>
</dbReference>
<dbReference type="SMART" id="SM00543">
    <property type="entry name" value="MIF4G"/>
    <property type="match status" value="1"/>
</dbReference>
<keyword evidence="3" id="KW-0539">Nucleus</keyword>
<evidence type="ECO:0000256" key="5">
    <source>
        <dbReference type="SAM" id="MobiDB-lite"/>
    </source>
</evidence>
<comment type="similarity">
    <text evidence="2">Belongs to the CWC22 family.</text>
</comment>